<dbReference type="Proteomes" id="UP000694888">
    <property type="component" value="Unplaced"/>
</dbReference>
<keyword evidence="1 3" id="KW-0547">Nucleotide-binding</keyword>
<evidence type="ECO:0000256" key="4">
    <source>
        <dbReference type="RuleBase" id="RU000304"/>
    </source>
</evidence>
<dbReference type="Pfam" id="PF00069">
    <property type="entry name" value="Pkinase"/>
    <property type="match status" value="1"/>
</dbReference>
<dbReference type="Gene3D" id="1.10.510.10">
    <property type="entry name" value="Transferase(Phosphotransferase) domain 1"/>
    <property type="match status" value="1"/>
</dbReference>
<proteinExistence type="inferred from homology"/>
<dbReference type="PANTHER" id="PTHR24361">
    <property type="entry name" value="MITOGEN-ACTIVATED KINASE KINASE KINASE"/>
    <property type="match status" value="1"/>
</dbReference>
<organism evidence="6 7">
    <name type="scientific">Aplysia californica</name>
    <name type="common">California sea hare</name>
    <dbReference type="NCBI Taxonomy" id="6500"/>
    <lineage>
        <taxon>Eukaryota</taxon>
        <taxon>Metazoa</taxon>
        <taxon>Spiralia</taxon>
        <taxon>Lophotrochozoa</taxon>
        <taxon>Mollusca</taxon>
        <taxon>Gastropoda</taxon>
        <taxon>Heterobranchia</taxon>
        <taxon>Euthyneura</taxon>
        <taxon>Tectipleura</taxon>
        <taxon>Aplysiida</taxon>
        <taxon>Aplysioidea</taxon>
        <taxon>Aplysiidae</taxon>
        <taxon>Aplysia</taxon>
    </lineage>
</organism>
<evidence type="ECO:0000256" key="2">
    <source>
        <dbReference type="ARBA" id="ARBA00022840"/>
    </source>
</evidence>
<dbReference type="InterPro" id="IPR017441">
    <property type="entry name" value="Protein_kinase_ATP_BS"/>
</dbReference>
<comment type="similarity">
    <text evidence="4">Belongs to the protein kinase superfamily.</text>
</comment>
<sequence length="268" mass="30892">MEIVDQRDDIFHAFDLVKGPPLGRGSSGEVVLASAKHDPSLKVAVKIVYLERQLWENQFDEEVALLRHLRHSHILKIVASSWNSAYGFIFMNYYKNGTLYDTMSGPVKGPRMLRHTLDVASALDYIHTRNIFHQDVKPENIFLDTQDRAILGDFGLAIRLRDSEAMVEEWVSTPGFYGPETQAGRPMCPFKLDMYSLGITMWMLIYKRHTVDFHPLASTDNCSNIKEPYRRILLQLLHEEPRQRWSAADLLRFSAWNSLRAPQQLSTD</sequence>
<evidence type="ECO:0000256" key="1">
    <source>
        <dbReference type="ARBA" id="ARBA00022741"/>
    </source>
</evidence>
<reference evidence="7" key="1">
    <citation type="submission" date="2025-08" db="UniProtKB">
        <authorList>
            <consortium name="RefSeq"/>
        </authorList>
    </citation>
    <scope>IDENTIFICATION</scope>
</reference>
<dbReference type="InterPro" id="IPR000719">
    <property type="entry name" value="Prot_kinase_dom"/>
</dbReference>
<dbReference type="RefSeq" id="XP_005100712.1">
    <property type="nucleotide sequence ID" value="XM_005100655.3"/>
</dbReference>
<dbReference type="PROSITE" id="PS00107">
    <property type="entry name" value="PROTEIN_KINASE_ATP"/>
    <property type="match status" value="1"/>
</dbReference>
<feature type="binding site" evidence="3">
    <location>
        <position position="46"/>
    </location>
    <ligand>
        <name>ATP</name>
        <dbReference type="ChEBI" id="CHEBI:30616"/>
    </ligand>
</feature>
<gene>
    <name evidence="7" type="primary">LOC101859022</name>
</gene>
<name>A0ABM0JSV7_APLCA</name>
<dbReference type="GO" id="GO:0016301">
    <property type="term" value="F:kinase activity"/>
    <property type="evidence" value="ECO:0007669"/>
    <property type="project" value="UniProtKB-KW"/>
</dbReference>
<keyword evidence="7" id="KW-0418">Kinase</keyword>
<evidence type="ECO:0000256" key="3">
    <source>
        <dbReference type="PROSITE-ProRule" id="PRU10141"/>
    </source>
</evidence>
<dbReference type="CDD" id="cd00180">
    <property type="entry name" value="PKc"/>
    <property type="match status" value="1"/>
</dbReference>
<accession>A0ABM0JSV7</accession>
<feature type="domain" description="Protein kinase" evidence="5">
    <location>
        <begin position="16"/>
        <end position="257"/>
    </location>
</feature>
<dbReference type="PROSITE" id="PS50011">
    <property type="entry name" value="PROTEIN_KINASE_DOM"/>
    <property type="match status" value="1"/>
</dbReference>
<dbReference type="SMART" id="SM00220">
    <property type="entry name" value="S_TKc"/>
    <property type="match status" value="1"/>
</dbReference>
<keyword evidence="7" id="KW-0808">Transferase</keyword>
<evidence type="ECO:0000313" key="7">
    <source>
        <dbReference type="RefSeq" id="XP_005100712.1"/>
    </source>
</evidence>
<protein>
    <submittedName>
        <fullName evidence="7">Aurora/IPL1-related protein kinase 2</fullName>
    </submittedName>
</protein>
<dbReference type="InterPro" id="IPR053235">
    <property type="entry name" value="Ser_Thr_kinase"/>
</dbReference>
<dbReference type="GeneID" id="101859022"/>
<dbReference type="SUPFAM" id="SSF56112">
    <property type="entry name" value="Protein kinase-like (PK-like)"/>
    <property type="match status" value="1"/>
</dbReference>
<keyword evidence="2 3" id="KW-0067">ATP-binding</keyword>
<dbReference type="PROSITE" id="PS00108">
    <property type="entry name" value="PROTEIN_KINASE_ST"/>
    <property type="match status" value="1"/>
</dbReference>
<keyword evidence="4" id="KW-0723">Serine/threonine-protein kinase</keyword>
<dbReference type="InterPro" id="IPR011009">
    <property type="entry name" value="Kinase-like_dom_sf"/>
</dbReference>
<evidence type="ECO:0000313" key="6">
    <source>
        <dbReference type="Proteomes" id="UP000694888"/>
    </source>
</evidence>
<dbReference type="InterPro" id="IPR008271">
    <property type="entry name" value="Ser/Thr_kinase_AS"/>
</dbReference>
<evidence type="ECO:0000259" key="5">
    <source>
        <dbReference type="PROSITE" id="PS50011"/>
    </source>
</evidence>
<keyword evidence="6" id="KW-1185">Reference proteome</keyword>